<dbReference type="Pfam" id="PF00378">
    <property type="entry name" value="ECH_1"/>
    <property type="match status" value="1"/>
</dbReference>
<evidence type="ECO:0000256" key="3">
    <source>
        <dbReference type="ARBA" id="ARBA00022832"/>
    </source>
</evidence>
<comment type="similarity">
    <text evidence="2 6">Belongs to the enoyl-CoA hydratase/isomerase family.</text>
</comment>
<dbReference type="PROSITE" id="PS00166">
    <property type="entry name" value="ENOYL_COA_HYDRATASE"/>
    <property type="match status" value="1"/>
</dbReference>
<dbReference type="Gene3D" id="3.90.226.10">
    <property type="entry name" value="2-enoyl-CoA Hydratase, Chain A, domain 1"/>
    <property type="match status" value="1"/>
</dbReference>
<evidence type="ECO:0000256" key="6">
    <source>
        <dbReference type="RuleBase" id="RU003707"/>
    </source>
</evidence>
<protein>
    <submittedName>
        <fullName evidence="7">Enoyl-CoA hydratase-related protein</fullName>
    </submittedName>
</protein>
<reference evidence="7 8" key="1">
    <citation type="submission" date="2024-10" db="EMBL/GenBank/DDBJ databases">
        <title>The Natural Products Discovery Center: Release of the First 8490 Sequenced Strains for Exploring Actinobacteria Biosynthetic Diversity.</title>
        <authorList>
            <person name="Kalkreuter E."/>
            <person name="Kautsar S.A."/>
            <person name="Yang D."/>
            <person name="Bader C.D."/>
            <person name="Teijaro C.N."/>
            <person name="Fluegel L."/>
            <person name="Davis C.M."/>
            <person name="Simpson J.R."/>
            <person name="Lauterbach L."/>
            <person name="Steele A.D."/>
            <person name="Gui C."/>
            <person name="Meng S."/>
            <person name="Li G."/>
            <person name="Viehrig K."/>
            <person name="Ye F."/>
            <person name="Su P."/>
            <person name="Kiefer A.F."/>
            <person name="Nichols A."/>
            <person name="Cepeda A.J."/>
            <person name="Yan W."/>
            <person name="Fan B."/>
            <person name="Jiang Y."/>
            <person name="Adhikari A."/>
            <person name="Zheng C.-J."/>
            <person name="Schuster L."/>
            <person name="Cowan T.M."/>
            <person name="Smanski M.J."/>
            <person name="Chevrette M.G."/>
            <person name="De Carvalho L.P.S."/>
            <person name="Shen B."/>
        </authorList>
    </citation>
    <scope>NUCLEOTIDE SEQUENCE [LARGE SCALE GENOMIC DNA]</scope>
    <source>
        <strain evidence="7 8">NPDC002593</strain>
    </source>
</reference>
<comment type="caution">
    <text evidence="7">The sequence shown here is derived from an EMBL/GenBank/DDBJ whole genome shotgun (WGS) entry which is preliminary data.</text>
</comment>
<dbReference type="RefSeq" id="WP_051193169.1">
    <property type="nucleotide sequence ID" value="NZ_JBIAQY010000004.1"/>
</dbReference>
<comment type="function">
    <text evidence="1">Could possibly oxidize fatty acids using specific components.</text>
</comment>
<evidence type="ECO:0000256" key="1">
    <source>
        <dbReference type="ARBA" id="ARBA00002994"/>
    </source>
</evidence>
<dbReference type="EMBL" id="JBIAQY010000004">
    <property type="protein sequence ID" value="MFF3569020.1"/>
    <property type="molecule type" value="Genomic_DNA"/>
</dbReference>
<dbReference type="InterPro" id="IPR029032">
    <property type="entry name" value="AhpD-like"/>
</dbReference>
<evidence type="ECO:0000256" key="5">
    <source>
        <dbReference type="ARBA" id="ARBA00023717"/>
    </source>
</evidence>
<comment type="catalytic activity">
    <reaction evidence="5">
        <text>a 4-saturated-(3S)-3-hydroxyacyl-CoA = a (3E)-enoyl-CoA + H2O</text>
        <dbReference type="Rhea" id="RHEA:20724"/>
        <dbReference type="ChEBI" id="CHEBI:15377"/>
        <dbReference type="ChEBI" id="CHEBI:58521"/>
        <dbReference type="ChEBI" id="CHEBI:137480"/>
        <dbReference type="EC" id="4.2.1.17"/>
    </reaction>
</comment>
<accession>A0ABW6RYC6</accession>
<dbReference type="SUPFAM" id="SSF69118">
    <property type="entry name" value="AhpD-like"/>
    <property type="match status" value="1"/>
</dbReference>
<dbReference type="InterPro" id="IPR029045">
    <property type="entry name" value="ClpP/crotonase-like_dom_sf"/>
</dbReference>
<name>A0ABW6RYC6_9NOCA</name>
<comment type="catalytic activity">
    <reaction evidence="4">
        <text>a (3S)-3-hydroxyacyl-CoA = a (2E)-enoyl-CoA + H2O</text>
        <dbReference type="Rhea" id="RHEA:16105"/>
        <dbReference type="ChEBI" id="CHEBI:15377"/>
        <dbReference type="ChEBI" id="CHEBI:57318"/>
        <dbReference type="ChEBI" id="CHEBI:58856"/>
        <dbReference type="EC" id="4.2.1.17"/>
    </reaction>
</comment>
<keyword evidence="3" id="KW-0443">Lipid metabolism</keyword>
<gene>
    <name evidence="7" type="ORF">ACFYXQ_14705</name>
</gene>
<evidence type="ECO:0000313" key="8">
    <source>
        <dbReference type="Proteomes" id="UP001601992"/>
    </source>
</evidence>
<organism evidence="7 8">
    <name type="scientific">Nocardia jiangxiensis</name>
    <dbReference type="NCBI Taxonomy" id="282685"/>
    <lineage>
        <taxon>Bacteria</taxon>
        <taxon>Bacillati</taxon>
        <taxon>Actinomycetota</taxon>
        <taxon>Actinomycetes</taxon>
        <taxon>Mycobacteriales</taxon>
        <taxon>Nocardiaceae</taxon>
        <taxon>Nocardia</taxon>
    </lineage>
</organism>
<dbReference type="PANTHER" id="PTHR11941:SF54">
    <property type="entry name" value="ENOYL-COA HYDRATASE, MITOCHONDRIAL"/>
    <property type="match status" value="1"/>
</dbReference>
<keyword evidence="8" id="KW-1185">Reference proteome</keyword>
<evidence type="ECO:0000256" key="2">
    <source>
        <dbReference type="ARBA" id="ARBA00005254"/>
    </source>
</evidence>
<dbReference type="SUPFAM" id="SSF52096">
    <property type="entry name" value="ClpP/crotonase"/>
    <property type="match status" value="1"/>
</dbReference>
<dbReference type="InterPro" id="IPR001753">
    <property type="entry name" value="Enoyl-CoA_hydra/iso"/>
</dbReference>
<keyword evidence="3" id="KW-0276">Fatty acid metabolism</keyword>
<proteinExistence type="inferred from homology"/>
<dbReference type="CDD" id="cd06558">
    <property type="entry name" value="crotonase-like"/>
    <property type="match status" value="1"/>
</dbReference>
<sequence>MSDEFTTLRITQGGGVARVTFDNPPINLFEPVMIADFRRLLDRLATDRDIRVVVFSSANPDFLIGHADLNLFLGSAANIPPKPVKLNALQALFEDLRTLPQATIAVLEGRASGAGTEFLTSCDMTFAARGRAVLSQFEVAVGVLPGATGSQRLPRLLGRSRALEMILGGYALHAGATEEELKEIVYLTTIPGGFPRAIQASQAVTELLASRRPA</sequence>
<dbReference type="PANTHER" id="PTHR11941">
    <property type="entry name" value="ENOYL-COA HYDRATASE-RELATED"/>
    <property type="match status" value="1"/>
</dbReference>
<dbReference type="Proteomes" id="UP001601992">
    <property type="component" value="Unassembled WGS sequence"/>
</dbReference>
<evidence type="ECO:0000313" key="7">
    <source>
        <dbReference type="EMBL" id="MFF3569020.1"/>
    </source>
</evidence>
<dbReference type="InterPro" id="IPR018376">
    <property type="entry name" value="Enoyl-CoA_hyd/isom_CS"/>
</dbReference>
<evidence type="ECO:0000256" key="4">
    <source>
        <dbReference type="ARBA" id="ARBA00023709"/>
    </source>
</evidence>